<comment type="caution">
    <text evidence="1">The sequence shown here is derived from an EMBL/GenBank/DDBJ whole genome shotgun (WGS) entry which is preliminary data.</text>
</comment>
<name>A0A0A2C4L9_PROMR</name>
<dbReference type="EMBL" id="JNAX01000015">
    <property type="protein sequence ID" value="KGG19850.1"/>
    <property type="molecule type" value="Genomic_DNA"/>
</dbReference>
<dbReference type="RefSeq" id="WP_036907779.1">
    <property type="nucleotide sequence ID" value="NZ_CP138967.1"/>
</dbReference>
<protein>
    <submittedName>
        <fullName evidence="1">Uncharacterized protein</fullName>
    </submittedName>
</protein>
<dbReference type="AlphaFoldDB" id="A0A0A2C4L9"/>
<evidence type="ECO:0000313" key="1">
    <source>
        <dbReference type="EMBL" id="KGG19850.1"/>
    </source>
</evidence>
<accession>A0A0A2C4L9</accession>
<evidence type="ECO:0000313" key="2">
    <source>
        <dbReference type="Proteomes" id="UP000030392"/>
    </source>
</evidence>
<reference evidence="2" key="1">
    <citation type="journal article" date="2014" name="Sci. Data">
        <title>Genomes of diverse isolates of the marine cyanobacterium Prochlorococcus.</title>
        <authorList>
            <person name="Biller S."/>
            <person name="Berube P."/>
            <person name="Thompson J."/>
            <person name="Kelly L."/>
            <person name="Roggensack S."/>
            <person name="Awad L."/>
            <person name="Roache-Johnson K."/>
            <person name="Ding H."/>
            <person name="Giovannoni S.J."/>
            <person name="Moore L.R."/>
            <person name="Chisholm S.W."/>
        </authorList>
    </citation>
    <scope>NUCLEOTIDE SEQUENCE [LARGE SCALE GENOMIC DNA]</scope>
    <source>
        <strain evidence="2">PAC1</strain>
    </source>
</reference>
<gene>
    <name evidence="1" type="ORF">EV03_2238</name>
</gene>
<proteinExistence type="predicted"/>
<sequence length="83" mass="9799">MSLQTKEELAFEIETNIESSQKNEDVFSKDYVDFLSEAGWRLEKKLPSNSNKYSDLLEDTDWKSNDIDFRSSKHYRRDLDALS</sequence>
<dbReference type="Proteomes" id="UP000030392">
    <property type="component" value="Unassembled WGS sequence"/>
</dbReference>
<organism evidence="1 2">
    <name type="scientific">Prochlorococcus marinus str. PAC1</name>
    <dbReference type="NCBI Taxonomy" id="59924"/>
    <lineage>
        <taxon>Bacteria</taxon>
        <taxon>Bacillati</taxon>
        <taxon>Cyanobacteriota</taxon>
        <taxon>Cyanophyceae</taxon>
        <taxon>Synechococcales</taxon>
        <taxon>Prochlorococcaceae</taxon>
        <taxon>Prochlorococcus</taxon>
    </lineage>
</organism>